<feature type="region of interest" description="Disordered" evidence="1">
    <location>
        <begin position="59"/>
        <end position="89"/>
    </location>
</feature>
<name>A0A835WHJ0_9CHLO</name>
<gene>
    <name evidence="2" type="ORF">HYH02_007616</name>
</gene>
<evidence type="ECO:0000313" key="3">
    <source>
        <dbReference type="Proteomes" id="UP000613740"/>
    </source>
</evidence>
<accession>A0A835WHJ0</accession>
<feature type="compositionally biased region" description="Gly residues" evidence="1">
    <location>
        <begin position="73"/>
        <end position="87"/>
    </location>
</feature>
<protein>
    <submittedName>
        <fullName evidence="2">Uncharacterized protein</fullName>
    </submittedName>
</protein>
<evidence type="ECO:0000313" key="2">
    <source>
        <dbReference type="EMBL" id="KAG2447286.1"/>
    </source>
</evidence>
<organism evidence="2 3">
    <name type="scientific">Chlamydomonas schloesseri</name>
    <dbReference type="NCBI Taxonomy" id="2026947"/>
    <lineage>
        <taxon>Eukaryota</taxon>
        <taxon>Viridiplantae</taxon>
        <taxon>Chlorophyta</taxon>
        <taxon>core chlorophytes</taxon>
        <taxon>Chlorophyceae</taxon>
        <taxon>CS clade</taxon>
        <taxon>Chlamydomonadales</taxon>
        <taxon>Chlamydomonadaceae</taxon>
        <taxon>Chlamydomonas</taxon>
    </lineage>
</organism>
<keyword evidence="3" id="KW-1185">Reference proteome</keyword>
<dbReference type="Proteomes" id="UP000613740">
    <property type="component" value="Unassembled WGS sequence"/>
</dbReference>
<evidence type="ECO:0000256" key="1">
    <source>
        <dbReference type="SAM" id="MobiDB-lite"/>
    </source>
</evidence>
<comment type="caution">
    <text evidence="2">The sequence shown here is derived from an EMBL/GenBank/DDBJ whole genome shotgun (WGS) entry which is preliminary data.</text>
</comment>
<proteinExistence type="predicted"/>
<dbReference type="OrthoDB" id="536370at2759"/>
<dbReference type="AlphaFoldDB" id="A0A835WHJ0"/>
<dbReference type="EMBL" id="JAEHOD010000022">
    <property type="protein sequence ID" value="KAG2447286.1"/>
    <property type="molecule type" value="Genomic_DNA"/>
</dbReference>
<sequence>MVSRERALEAVRAAARGVEKGELLSFLHEASDQDLGGWDIGDEDNETIYGFIRREAQRKAQREDRGSLPAAAGGAGPSGTGPGGIGASGAASQVESMSISKVSARRLQRISSALGMKQIEAVSQPPLDAQPVLGTESFKWTTCSESNAAQRAAAVTWMKDNIPAPPKHEWIDCGGQQHMLDCRLASTDLLALKGSCDLALCTSAAVQAFVPHLGLRIVVELKKEVKAGNVNQLAAELIAANSVSPNLKPIAVMTDLVDTWIIAWIGRETIMIHRCHNRATAVGILRAFLDKEHLTQDSAHIAQPPEQVAAAESEEEAAVEVGRLLKRQRLPTGAAAGRGNDVANLEDLLDFADDLGEADMYQIKCHTLQQMLRERYAPVAPAVPPARGVAAPLNMMYM</sequence>
<reference evidence="2" key="1">
    <citation type="journal article" date="2020" name="bioRxiv">
        <title>Comparative genomics of Chlamydomonas.</title>
        <authorList>
            <person name="Craig R.J."/>
            <person name="Hasan A.R."/>
            <person name="Ness R.W."/>
            <person name="Keightley P.D."/>
        </authorList>
    </citation>
    <scope>NUCLEOTIDE SEQUENCE</scope>
    <source>
        <strain evidence="2">CCAP 11/173</strain>
    </source>
</reference>